<feature type="compositionally biased region" description="Low complexity" evidence="2">
    <location>
        <begin position="1073"/>
        <end position="1084"/>
    </location>
</feature>
<reference evidence="5" key="1">
    <citation type="journal article" date="2021" name="Sci. Rep.">
        <title>Diploid genomic architecture of Nitzschia inconspicua, an elite biomass production diatom.</title>
        <authorList>
            <person name="Oliver A."/>
            <person name="Podell S."/>
            <person name="Pinowska A."/>
            <person name="Traller J.C."/>
            <person name="Smith S.R."/>
            <person name="McClure R."/>
            <person name="Beliaev A."/>
            <person name="Bohutskyi P."/>
            <person name="Hill E.A."/>
            <person name="Rabines A."/>
            <person name="Zheng H."/>
            <person name="Allen L.Z."/>
            <person name="Kuo A."/>
            <person name="Grigoriev I.V."/>
            <person name="Allen A.E."/>
            <person name="Hazlebeck D."/>
            <person name="Allen E.E."/>
        </authorList>
    </citation>
    <scope>NUCLEOTIDE SEQUENCE</scope>
    <source>
        <strain evidence="5">Hildebrandi</strain>
    </source>
</reference>
<proteinExistence type="predicted"/>
<dbReference type="GO" id="GO:0001681">
    <property type="term" value="F:sialate O-acetylesterase activity"/>
    <property type="evidence" value="ECO:0007669"/>
    <property type="project" value="InterPro"/>
</dbReference>
<dbReference type="InterPro" id="IPR039329">
    <property type="entry name" value="SIAE"/>
</dbReference>
<feature type="compositionally biased region" description="Basic and acidic residues" evidence="2">
    <location>
        <begin position="1221"/>
        <end position="1234"/>
    </location>
</feature>
<reference evidence="5" key="2">
    <citation type="submission" date="2021-04" db="EMBL/GenBank/DDBJ databases">
        <authorList>
            <person name="Podell S."/>
        </authorList>
    </citation>
    <scope>NUCLEOTIDE SEQUENCE</scope>
    <source>
        <strain evidence="5">Hildebrandi</strain>
    </source>
</reference>
<keyword evidence="3" id="KW-0732">Signal</keyword>
<protein>
    <submittedName>
        <fullName evidence="5">Protein kinase domain containing protein</fullName>
    </submittedName>
</protein>
<gene>
    <name evidence="5" type="ORF">IV203_033052</name>
</gene>
<keyword evidence="6" id="KW-1185">Reference proteome</keyword>
<name>A0A9K3PG48_9STRA</name>
<evidence type="ECO:0000313" key="6">
    <source>
        <dbReference type="Proteomes" id="UP000693970"/>
    </source>
</evidence>
<dbReference type="Proteomes" id="UP000693970">
    <property type="component" value="Unassembled WGS sequence"/>
</dbReference>
<feature type="region of interest" description="Disordered" evidence="2">
    <location>
        <begin position="879"/>
        <end position="964"/>
    </location>
</feature>
<organism evidence="5 6">
    <name type="scientific">Nitzschia inconspicua</name>
    <dbReference type="NCBI Taxonomy" id="303405"/>
    <lineage>
        <taxon>Eukaryota</taxon>
        <taxon>Sar</taxon>
        <taxon>Stramenopiles</taxon>
        <taxon>Ochrophyta</taxon>
        <taxon>Bacillariophyta</taxon>
        <taxon>Bacillariophyceae</taxon>
        <taxon>Bacillariophycidae</taxon>
        <taxon>Bacillariales</taxon>
        <taxon>Bacillariaceae</taxon>
        <taxon>Nitzschia</taxon>
    </lineage>
</organism>
<evidence type="ECO:0000256" key="3">
    <source>
        <dbReference type="SAM" id="SignalP"/>
    </source>
</evidence>
<sequence length="1535" mass="167254">MMNLPKGSGLYLCPSFVLFLIIIQCCGRSIPLDHRDNSSLSLPTFWDSHMVLQRKPLSSVIWGWASPGANVSVTVGIESKNEQRDDSRQSQVVFSIVGDKGIWSVEIPPQPAGSGYSIQISDGHDDIVLEDIAFGDVYLCSGQSNMQMSVPATFNATAEIADSVNYPNLRLATVDLVTADTPQEDAPSKANYTWSRSSPKAFNEKATFEYYSATCYYFGRELYKHMDGKVPIGLVTSCWGGQTVETFSSDDALADKTCGGTRPELKSENSTHLIGGYSQSSDRSIGDAPKATQLWNAMINPLRRMRFTGVIWYQGEANAGNPSSYACRFPAMITDWRQKFNLPQLSFFFVQLAGYEPSNYEYIRAAQIAATQLPQVGYATAIDLGDPSSTSGSIHPRRKQEVGRRLSLAARSIQYNERGGLVYTGPTLKGVQIEKNGESGSALRLSFEPGTADGLHLAGSPECKECCSELPFQFLDASGTWIRVDDGKIRDSELFLASSHVDAVYGIRYAWEGYPQCILYNGMGGPDDHRGIASSPFECAPQERVKVVAGFALQQRLGSGSFATVYKGIRIPKHLTKSGGALDGDSSQSSSSSEPDTVAIKAIARTSEKLTKKVLQNLEIEISILRTYRHPNIVCMHNVQKTDRHFYLILEYCGGGDVQRLIRTRRSGRLSERLTRRLMRDLSAGLKFLWGQELIHRDIKPQNLLLTGALPLDEVNDPDATPEEDARRRQLNFPSSQFSLKIADFGFARHLQTASLAETLCGSPLYMAPEILQHHRYDAKADLWSVGTVLFEMVAGRPPFNGENHIDLLRNIQRKAVRLPPDVRVSKACVNLLRLLLNRNPLSRAGFKEFFEACDAFVALGCEGLSNNEAGSCRIPKSNDLEAIPENDGSSNSPTPSSDSLMTVATMAQQQTAHQDAQNRPALPQHPLEPNATVPSSSHQDPPAGAKLVSPPLMPAPTPASAALMPNANLHDNRIYQMNSRNMLSPLTSSPPSSGPVVDQSRNHVPILSLAPGMPQALGAAQNWQQNLPPNLSAAGMLVHANSVSQSQTSTDDSGFVMVEHSTTSSRTDLYEASSAVTSRRTTSNPSQHYYVTAPSPTLLSRNEFGHPAPSIPLEEHVHVSKGMLSTSPGTGQMLLGMVGRAAISFDGGNTSKNAEVNARLGDNVAAAAKMIATAEDVGRRAVSVAHLGDTRAYLGMRLLFKSSEEGSSLLSTAPMEGVEEERSGNEDREHRGSESASTEIMVSARRRSSTLSDKQMAEAITEEDDQGEEMPFAISPEAPSVTLPSRSSVSVYNRNTNALSIRKSSVKSDPETIRAHFREALSCYLKALKMLKGSVRASQRVAKDLEDMQTQLGRNPRDYDIPKMKGRCEVTSTWLSDQFRGVLERADAANVEISKLSTASRTNEEEKEGEPISNVHSVEELIYNHALACGRDGAVKHLLGQYDAARSCYRSAGLLAETLLMEPSIGADDRKILEGYVDGFAARITELDQLMLQHSRMTGSSNIAFSRRGSGVVGLIGPPPSAPTAFLVGTPNSR</sequence>
<feature type="domain" description="Protein kinase" evidence="4">
    <location>
        <begin position="551"/>
        <end position="858"/>
    </location>
</feature>
<accession>A0A9K3PG48</accession>
<feature type="region of interest" description="Disordered" evidence="2">
    <location>
        <begin position="260"/>
        <end position="285"/>
    </location>
</feature>
<keyword evidence="1" id="KW-0378">Hydrolase</keyword>
<evidence type="ECO:0000313" key="5">
    <source>
        <dbReference type="EMBL" id="KAG7345521.1"/>
    </source>
</evidence>
<dbReference type="EMBL" id="JAGRRH010000022">
    <property type="protein sequence ID" value="KAG7345521.1"/>
    <property type="molecule type" value="Genomic_DNA"/>
</dbReference>
<keyword evidence="5" id="KW-0418">Kinase</keyword>
<dbReference type="PROSITE" id="PS50011">
    <property type="entry name" value="PROTEIN_KINASE_DOM"/>
    <property type="match status" value="1"/>
</dbReference>
<feature type="signal peptide" evidence="3">
    <location>
        <begin position="1"/>
        <end position="27"/>
    </location>
</feature>
<dbReference type="Pfam" id="PF03629">
    <property type="entry name" value="SASA"/>
    <property type="match status" value="1"/>
</dbReference>
<feature type="compositionally biased region" description="Polar residues" evidence="2">
    <location>
        <begin position="901"/>
        <end position="918"/>
    </location>
</feature>
<feature type="region of interest" description="Disordered" evidence="2">
    <location>
        <begin position="1070"/>
        <end position="1090"/>
    </location>
</feature>
<dbReference type="SMART" id="SM00220">
    <property type="entry name" value="S_TKc"/>
    <property type="match status" value="1"/>
</dbReference>
<dbReference type="InterPro" id="IPR005181">
    <property type="entry name" value="SASA"/>
</dbReference>
<evidence type="ECO:0000256" key="2">
    <source>
        <dbReference type="SAM" id="MobiDB-lite"/>
    </source>
</evidence>
<feature type="chain" id="PRO_5039910467" evidence="3">
    <location>
        <begin position="28"/>
        <end position="1535"/>
    </location>
</feature>
<dbReference type="PANTHER" id="PTHR22901">
    <property type="entry name" value="SIALATE O-ACETYLESTERASE"/>
    <property type="match status" value="1"/>
</dbReference>
<dbReference type="GO" id="GO:0004672">
    <property type="term" value="F:protein kinase activity"/>
    <property type="evidence" value="ECO:0007669"/>
    <property type="project" value="InterPro"/>
</dbReference>
<evidence type="ECO:0000256" key="1">
    <source>
        <dbReference type="ARBA" id="ARBA00022801"/>
    </source>
</evidence>
<comment type="caution">
    <text evidence="5">The sequence shown here is derived from an EMBL/GenBank/DDBJ whole genome shotgun (WGS) entry which is preliminary data.</text>
</comment>
<dbReference type="OrthoDB" id="346907at2759"/>
<dbReference type="Pfam" id="PF00069">
    <property type="entry name" value="Pkinase"/>
    <property type="match status" value="1"/>
</dbReference>
<dbReference type="GO" id="GO:0005524">
    <property type="term" value="F:ATP binding"/>
    <property type="evidence" value="ECO:0007669"/>
    <property type="project" value="InterPro"/>
</dbReference>
<keyword evidence="5" id="KW-0808">Transferase</keyword>
<dbReference type="PANTHER" id="PTHR22901:SF0">
    <property type="entry name" value="SIALATE O-ACETYLESTERASE"/>
    <property type="match status" value="1"/>
</dbReference>
<dbReference type="InterPro" id="IPR008271">
    <property type="entry name" value="Ser/Thr_kinase_AS"/>
</dbReference>
<feature type="compositionally biased region" description="Polar residues" evidence="2">
    <location>
        <begin position="270"/>
        <end position="283"/>
    </location>
</feature>
<dbReference type="GO" id="GO:0005975">
    <property type="term" value="P:carbohydrate metabolic process"/>
    <property type="evidence" value="ECO:0007669"/>
    <property type="project" value="TreeGrafter"/>
</dbReference>
<evidence type="ECO:0000259" key="4">
    <source>
        <dbReference type="PROSITE" id="PS50011"/>
    </source>
</evidence>
<dbReference type="InterPro" id="IPR000719">
    <property type="entry name" value="Prot_kinase_dom"/>
</dbReference>
<dbReference type="PROSITE" id="PS00108">
    <property type="entry name" value="PROTEIN_KINASE_ST"/>
    <property type="match status" value="1"/>
</dbReference>
<feature type="region of interest" description="Disordered" evidence="2">
    <location>
        <begin position="1209"/>
        <end position="1254"/>
    </location>
</feature>
<feature type="compositionally biased region" description="Low complexity" evidence="2">
    <location>
        <begin position="887"/>
        <end position="900"/>
    </location>
</feature>